<name>A0A0P9P8J8_9PSED</name>
<organism evidence="2 3">
    <name type="scientific">Pseudomonas syringae pv. antirrhini</name>
    <dbReference type="NCBI Taxonomy" id="251702"/>
    <lineage>
        <taxon>Bacteria</taxon>
        <taxon>Pseudomonadati</taxon>
        <taxon>Pseudomonadota</taxon>
        <taxon>Gammaproteobacteria</taxon>
        <taxon>Pseudomonadales</taxon>
        <taxon>Pseudomonadaceae</taxon>
        <taxon>Pseudomonas</taxon>
    </lineage>
</organism>
<dbReference type="Pfam" id="PF17291">
    <property type="entry name" value="M60-like_N"/>
    <property type="match status" value="1"/>
</dbReference>
<sequence>MLTLPDFFSWIQRIRAARGNDSMDDFTTVNAGAKGAQEFICGTDTSYSEEQSTRIISIAATSIAAISDDRVEVIVGVRGAAPGAIVEAFRADGIWASIGSVVGPQLSNPDVPSSYLMDAERISLRIAGFPGTQVTFYVHPILTRLSSHENNDGSISVTGSTTMRSGLVEALSGNAWKGIGIVTEGVFSNTAVPSTYLYNANTMRVRVRYNVGVVASGALDSTLEFPHPRSVLIQPLQSAAAEQAAMSWRLRWADYQPTGYFAPAGTDVELWISGNTENLTVLVGTQGMADRNNPFRQSENMRETPLFKGKNIIRDPLGGAIHIRKLIGSTTGAARIVFMRGAIPMPYYVSGATAQLQWLLMLLLTEAPEVELVGARIVVAALKETALKFSSVGAQAVMRSHEEVMRLEAEVSGLDGSAPIHTRPALLIYAVEGSGTANPHATTGCIVLPHTDYISQYNEALLGGLAAERWVTLHEYGHHYQTSYNSYGPFGEITVNLYALAVSLHYINEYTYVFPDRWSGTVNWLALPRTAKTYGAPESDPLAMLEQLRKGLGEGFMPAWHRYIRENPGEAPGLKYFVLSACIAAKRNLTEFFADWGLLKVTDTEVWIAVSALGFPYPSQRLTAIRPYRD</sequence>
<accession>A0A0P9P8J8</accession>
<dbReference type="InterPro" id="IPR035423">
    <property type="entry name" value="M60-like_N"/>
</dbReference>
<feature type="domain" description="Peptidase M60" evidence="1">
    <location>
        <begin position="253"/>
        <end position="553"/>
    </location>
</feature>
<comment type="caution">
    <text evidence="2">The sequence shown here is derived from an EMBL/GenBank/DDBJ whole genome shotgun (WGS) entry which is preliminary data.</text>
</comment>
<dbReference type="SMART" id="SM01276">
    <property type="entry name" value="M60-like"/>
    <property type="match status" value="1"/>
</dbReference>
<dbReference type="AlphaFoldDB" id="A0A0P9P8J8"/>
<dbReference type="PROSITE" id="PS51723">
    <property type="entry name" value="PEPTIDASE_M60"/>
    <property type="match status" value="1"/>
</dbReference>
<proteinExistence type="predicted"/>
<protein>
    <recommendedName>
        <fullName evidence="1">Peptidase M60 domain-containing protein</fullName>
    </recommendedName>
</protein>
<dbReference type="InterPro" id="IPR031161">
    <property type="entry name" value="Peptidase_M60_dom"/>
</dbReference>
<dbReference type="Proteomes" id="UP000050425">
    <property type="component" value="Unassembled WGS sequence"/>
</dbReference>
<dbReference type="Gene3D" id="1.10.390.30">
    <property type="entry name" value="Peptidase M60, enhancin-like domain 3"/>
    <property type="match status" value="1"/>
</dbReference>
<reference evidence="2 3" key="1">
    <citation type="submission" date="2015-09" db="EMBL/GenBank/DDBJ databases">
        <title>Genome announcement of multiple Pseudomonas syringae strains.</title>
        <authorList>
            <person name="Thakur S."/>
            <person name="Wang P.W."/>
            <person name="Gong Y."/>
            <person name="Weir B.S."/>
            <person name="Guttman D.S."/>
        </authorList>
    </citation>
    <scope>NUCLEOTIDE SEQUENCE [LARGE SCALE GENOMIC DNA]</scope>
    <source>
        <strain evidence="2 3">ICMP4303</strain>
    </source>
</reference>
<dbReference type="EMBL" id="LJPT01000005">
    <property type="protein sequence ID" value="KPW53156.1"/>
    <property type="molecule type" value="Genomic_DNA"/>
</dbReference>
<evidence type="ECO:0000259" key="1">
    <source>
        <dbReference type="PROSITE" id="PS51723"/>
    </source>
</evidence>
<dbReference type="Pfam" id="PF13402">
    <property type="entry name" value="Peptidase_M60"/>
    <property type="match status" value="1"/>
</dbReference>
<dbReference type="Gene3D" id="3.40.390.80">
    <property type="entry name" value="Peptidase M60, enhancin-like domain 2"/>
    <property type="match status" value="1"/>
</dbReference>
<dbReference type="PATRIC" id="fig|251702.3.peg.490"/>
<dbReference type="InterPro" id="IPR042279">
    <property type="entry name" value="Pep_M60_3"/>
</dbReference>
<dbReference type="Gene3D" id="2.60.120.1250">
    <property type="entry name" value="Peptidase M60, enhancin-like domain 1"/>
    <property type="match status" value="1"/>
</dbReference>
<evidence type="ECO:0000313" key="3">
    <source>
        <dbReference type="Proteomes" id="UP000050425"/>
    </source>
</evidence>
<evidence type="ECO:0000313" key="2">
    <source>
        <dbReference type="EMBL" id="KPW53156.1"/>
    </source>
</evidence>
<gene>
    <name evidence="2" type="ORF">ALO88_00376</name>
</gene>